<evidence type="ECO:0000256" key="1">
    <source>
        <dbReference type="ARBA" id="ARBA00004613"/>
    </source>
</evidence>
<dbReference type="EMBL" id="BDQV01000803">
    <property type="protein sequence ID" value="GAY68054.1"/>
    <property type="molecule type" value="Genomic_DNA"/>
</dbReference>
<comment type="similarity">
    <text evidence="2 6">Belongs to the plant self-incompatibility (S1) protein family.</text>
</comment>
<dbReference type="GO" id="GO:0005576">
    <property type="term" value="C:extracellular region"/>
    <property type="evidence" value="ECO:0007669"/>
    <property type="project" value="UniProtKB-SubCell"/>
</dbReference>
<organism evidence="7 8">
    <name type="scientific">Citrus unshiu</name>
    <name type="common">Satsuma mandarin</name>
    <name type="synonym">Citrus nobilis var. unshiu</name>
    <dbReference type="NCBI Taxonomy" id="55188"/>
    <lineage>
        <taxon>Eukaryota</taxon>
        <taxon>Viridiplantae</taxon>
        <taxon>Streptophyta</taxon>
        <taxon>Embryophyta</taxon>
        <taxon>Tracheophyta</taxon>
        <taxon>Spermatophyta</taxon>
        <taxon>Magnoliopsida</taxon>
        <taxon>eudicotyledons</taxon>
        <taxon>Gunneridae</taxon>
        <taxon>Pentapetalae</taxon>
        <taxon>rosids</taxon>
        <taxon>malvids</taxon>
        <taxon>Sapindales</taxon>
        <taxon>Rutaceae</taxon>
        <taxon>Aurantioideae</taxon>
        <taxon>Citrus</taxon>
    </lineage>
</organism>
<comment type="caution">
    <text evidence="7">The sequence shown here is derived from an EMBL/GenBank/DDBJ whole genome shotgun (WGS) entry which is preliminary data.</text>
</comment>
<keyword evidence="3 6" id="KW-0713">Self-incompatibility</keyword>
<reference evidence="7 8" key="1">
    <citation type="journal article" date="2017" name="Front. Genet.">
        <title>Draft sequencing of the heterozygous diploid genome of Satsuma (Citrus unshiu Marc.) using a hybrid assembly approach.</title>
        <authorList>
            <person name="Shimizu T."/>
            <person name="Tanizawa Y."/>
            <person name="Mochizuki T."/>
            <person name="Nagasaki H."/>
            <person name="Yoshioka T."/>
            <person name="Toyoda A."/>
            <person name="Fujiyama A."/>
            <person name="Kaminuma E."/>
            <person name="Nakamura Y."/>
        </authorList>
    </citation>
    <scope>NUCLEOTIDE SEQUENCE [LARGE SCALE GENOMIC DNA]</scope>
    <source>
        <strain evidence="8">cv. Miyagawa wase</strain>
    </source>
</reference>
<keyword evidence="4 6" id="KW-0964">Secreted</keyword>
<evidence type="ECO:0000256" key="5">
    <source>
        <dbReference type="ARBA" id="ARBA00022729"/>
    </source>
</evidence>
<dbReference type="Proteomes" id="UP000236630">
    <property type="component" value="Unassembled WGS sequence"/>
</dbReference>
<dbReference type="PANTHER" id="PTHR31232">
    <property type="match status" value="1"/>
</dbReference>
<accession>A0A2H5QTV4</accession>
<comment type="subcellular location">
    <subcellularLocation>
        <location evidence="1 6">Secreted</location>
    </subcellularLocation>
</comment>
<name>A0A2H5QTV4_CITUN</name>
<evidence type="ECO:0000313" key="8">
    <source>
        <dbReference type="Proteomes" id="UP000236630"/>
    </source>
</evidence>
<dbReference type="GO" id="GO:0060320">
    <property type="term" value="P:rejection of self pollen"/>
    <property type="evidence" value="ECO:0007669"/>
    <property type="project" value="UniProtKB-KW"/>
</dbReference>
<dbReference type="Pfam" id="PF05938">
    <property type="entry name" value="Self-incomp_S1"/>
    <property type="match status" value="1"/>
</dbReference>
<dbReference type="InterPro" id="IPR010264">
    <property type="entry name" value="Self-incomp_S1"/>
</dbReference>
<protein>
    <recommendedName>
        <fullName evidence="6">S-protein homolog</fullName>
    </recommendedName>
</protein>
<evidence type="ECO:0000256" key="3">
    <source>
        <dbReference type="ARBA" id="ARBA00022471"/>
    </source>
</evidence>
<dbReference type="PANTHER" id="PTHR31232:SF133">
    <property type="entry name" value="S-PROTEIN HOMOLOG"/>
    <property type="match status" value="1"/>
</dbReference>
<gene>
    <name evidence="7" type="ORF">CUMW_261170</name>
</gene>
<evidence type="ECO:0000313" key="7">
    <source>
        <dbReference type="EMBL" id="GAY68054.1"/>
    </source>
</evidence>
<sequence length="122" mass="14315">MYLDLVAWYSEEEEEGSIQQYSEEKEENKVHCKSGDDDLGGHVIPHKSTYNFSFHPNFWGTTQFYWKCEWQSTYEGFDIFVGGREDCGYCSWSITADGPLFKNYLTMLLGHPKWSKLLFTIL</sequence>
<proteinExistence type="inferred from homology"/>
<evidence type="ECO:0000256" key="6">
    <source>
        <dbReference type="RuleBase" id="RU367044"/>
    </source>
</evidence>
<keyword evidence="5" id="KW-0732">Signal</keyword>
<evidence type="ECO:0000256" key="2">
    <source>
        <dbReference type="ARBA" id="ARBA00005581"/>
    </source>
</evidence>
<dbReference type="AlphaFoldDB" id="A0A2H5QTV4"/>
<evidence type="ECO:0000256" key="4">
    <source>
        <dbReference type="ARBA" id="ARBA00022525"/>
    </source>
</evidence>
<keyword evidence="8" id="KW-1185">Reference proteome</keyword>